<dbReference type="PATRIC" id="fig|1194404.4.peg.2217"/>
<accession>S6VW67</accession>
<dbReference type="SUPFAM" id="SSF51338">
    <property type="entry name" value="Composite domain of metallo-dependent hydrolases"/>
    <property type="match status" value="1"/>
</dbReference>
<sequence>MKLSILGARVIDPASGLDQTTDLHIEAGKLVAIGAAPAGFEPTQVIDATGLVAAPGLVDLNVSL</sequence>
<gene>
    <name evidence="1" type="primary">pyrC</name>
    <name evidence="1" type="ORF">A244_10680</name>
</gene>
<evidence type="ECO:0000313" key="1">
    <source>
        <dbReference type="EMBL" id="EPN58186.1"/>
    </source>
</evidence>
<dbReference type="Proteomes" id="UP000015729">
    <property type="component" value="Unassembled WGS sequence"/>
</dbReference>
<comment type="caution">
    <text evidence="1">The sequence shown here is derived from an EMBL/GenBank/DDBJ whole genome shotgun (WGS) entry which is preliminary data.</text>
</comment>
<dbReference type="AlphaFoldDB" id="S6VW67"/>
<keyword evidence="1" id="KW-0378">Hydrolase</keyword>
<dbReference type="InterPro" id="IPR011059">
    <property type="entry name" value="Metal-dep_hydrolase_composite"/>
</dbReference>
<evidence type="ECO:0000313" key="2">
    <source>
        <dbReference type="Proteomes" id="UP000015729"/>
    </source>
</evidence>
<feature type="non-terminal residue" evidence="1">
    <location>
        <position position="64"/>
    </location>
</feature>
<dbReference type="EMBL" id="AOKG01000717">
    <property type="protein sequence ID" value="EPN58186.1"/>
    <property type="molecule type" value="Genomic_DNA"/>
</dbReference>
<organism evidence="1 2">
    <name type="scientific">Pseudomonas syringae pv. actinidiae ICMP 18807</name>
    <dbReference type="NCBI Taxonomy" id="1194404"/>
    <lineage>
        <taxon>Bacteria</taxon>
        <taxon>Pseudomonadati</taxon>
        <taxon>Pseudomonadota</taxon>
        <taxon>Gammaproteobacteria</taxon>
        <taxon>Pseudomonadales</taxon>
        <taxon>Pseudomonadaceae</taxon>
        <taxon>Pseudomonas</taxon>
        <taxon>Pseudomonas syringae</taxon>
    </lineage>
</organism>
<protein>
    <submittedName>
        <fullName evidence="1">Dihydroorotase</fullName>
        <ecNumber evidence="1">3.5.2.3</ecNumber>
    </submittedName>
</protein>
<proteinExistence type="predicted"/>
<name>S6VW67_PSESF</name>
<dbReference type="EC" id="3.5.2.3" evidence="1"/>
<dbReference type="GO" id="GO:0004151">
    <property type="term" value="F:dihydroorotase activity"/>
    <property type="evidence" value="ECO:0007669"/>
    <property type="project" value="UniProtKB-EC"/>
</dbReference>
<dbReference type="Gene3D" id="2.30.40.10">
    <property type="entry name" value="Urease, subunit C, domain 1"/>
    <property type="match status" value="1"/>
</dbReference>
<reference evidence="1 2" key="1">
    <citation type="journal article" date="2013" name="PLoS Pathog.">
        <title>Genomic analysis of the Kiwifruit pathogen Pseudomonas syringae pv. actinidiae provides insight into the origins of an emergent plant disease.</title>
        <authorList>
            <person name="McCann H.C."/>
            <person name="Rikkerink E.H."/>
            <person name="Bertels F."/>
            <person name="Fiers M."/>
            <person name="Lu A."/>
            <person name="Rees-George J."/>
            <person name="Andersen M.T."/>
            <person name="Gleave A.P."/>
            <person name="Haubold B."/>
            <person name="Wohlers M.W."/>
            <person name="Guttman D.S."/>
            <person name="Wang P.W."/>
            <person name="Straub C."/>
            <person name="Vanneste J.L."/>
            <person name="Rainey P.B."/>
            <person name="Templeton M.D."/>
        </authorList>
    </citation>
    <scope>NUCLEOTIDE SEQUENCE [LARGE SCALE GENOMIC DNA]</scope>
    <source>
        <strain evidence="1 2">ICMP 18807</strain>
    </source>
</reference>